<keyword evidence="2" id="KW-1185">Reference proteome</keyword>
<evidence type="ECO:0000313" key="2">
    <source>
        <dbReference type="Proteomes" id="UP000054495"/>
    </source>
</evidence>
<reference evidence="1 2" key="1">
    <citation type="submission" date="2013-05" db="EMBL/GenBank/DDBJ databases">
        <title>Draft genome of the parasitic nematode Anyclostoma ceylanicum.</title>
        <authorList>
            <person name="Mitreva M."/>
        </authorList>
    </citation>
    <scope>NUCLEOTIDE SEQUENCE [LARGE SCALE GENOMIC DNA]</scope>
</reference>
<dbReference type="EMBL" id="KE126449">
    <property type="protein sequence ID" value="EPB66144.1"/>
    <property type="molecule type" value="Genomic_DNA"/>
</dbReference>
<dbReference type="AlphaFoldDB" id="A0A0D6L4Z5"/>
<dbReference type="Proteomes" id="UP000054495">
    <property type="component" value="Unassembled WGS sequence"/>
</dbReference>
<protein>
    <submittedName>
        <fullName evidence="1">Uncharacterized protein</fullName>
    </submittedName>
</protein>
<organism evidence="1 2">
    <name type="scientific">Ancylostoma ceylanicum</name>
    <dbReference type="NCBI Taxonomy" id="53326"/>
    <lineage>
        <taxon>Eukaryota</taxon>
        <taxon>Metazoa</taxon>
        <taxon>Ecdysozoa</taxon>
        <taxon>Nematoda</taxon>
        <taxon>Chromadorea</taxon>
        <taxon>Rhabditida</taxon>
        <taxon>Rhabditina</taxon>
        <taxon>Rhabditomorpha</taxon>
        <taxon>Strongyloidea</taxon>
        <taxon>Ancylostomatidae</taxon>
        <taxon>Ancylostomatinae</taxon>
        <taxon>Ancylostoma</taxon>
    </lineage>
</organism>
<name>A0A0D6L4Z5_9BILA</name>
<gene>
    <name evidence="1" type="ORF">ANCCEY_14766</name>
</gene>
<accession>A0A0D6L4Z5</accession>
<evidence type="ECO:0000313" key="1">
    <source>
        <dbReference type="EMBL" id="EPB66144.1"/>
    </source>
</evidence>
<proteinExistence type="predicted"/>
<feature type="non-terminal residue" evidence="1">
    <location>
        <position position="1"/>
    </location>
</feature>
<sequence length="228" mass="26744">VQLQSSREAVSFRSGVVSAEWKQKRRSMHKLSTQHHRTQLSPVQAWILQGYQQADHKQESLQKLRLSPSWITEQKLQPDIRTVRVQARSDRTNVQPLRQGLPTEQIYSHTLHQQVLSLICTRQLLFLHQRYIVGRRLIANYHRAERRLPVKGVGSVTGSSEQGDCPKCRVVPKRLNQKKYCKRDYDTRMRTCIKLVILSRKSFVDYTDQVLRFAKRDKLGQCPGVRRY</sequence>